<dbReference type="OrthoDB" id="9807753at2"/>
<dbReference type="CDD" id="cd16320">
    <property type="entry name" value="MraZ_N"/>
    <property type="match status" value="1"/>
</dbReference>
<dbReference type="GO" id="GO:2000143">
    <property type="term" value="P:negative regulation of DNA-templated transcription initiation"/>
    <property type="evidence" value="ECO:0007669"/>
    <property type="project" value="TreeGrafter"/>
</dbReference>
<dbReference type="GO" id="GO:0000976">
    <property type="term" value="F:transcription cis-regulatory region binding"/>
    <property type="evidence" value="ECO:0007669"/>
    <property type="project" value="TreeGrafter"/>
</dbReference>
<comment type="caution">
    <text evidence="9">The sequence shown here is derived from an EMBL/GenBank/DDBJ whole genome shotgun (WGS) entry which is preliminary data.</text>
</comment>
<dbReference type="CDD" id="cd16321">
    <property type="entry name" value="MraZ_C"/>
    <property type="match status" value="1"/>
</dbReference>
<dbReference type="InterPro" id="IPR020603">
    <property type="entry name" value="MraZ_dom"/>
</dbReference>
<dbReference type="Gene3D" id="3.40.1550.20">
    <property type="entry name" value="Transcriptional regulator MraZ domain"/>
    <property type="match status" value="1"/>
</dbReference>
<accession>A0A5R9IXQ9</accession>
<dbReference type="InterPro" id="IPR003444">
    <property type="entry name" value="MraZ"/>
</dbReference>
<dbReference type="InterPro" id="IPR007159">
    <property type="entry name" value="SpoVT-AbrB_dom"/>
</dbReference>
<dbReference type="Proteomes" id="UP000307790">
    <property type="component" value="Unassembled WGS sequence"/>
</dbReference>
<evidence type="ECO:0000256" key="2">
    <source>
        <dbReference type="ARBA" id="ARBA00022490"/>
    </source>
</evidence>
<dbReference type="GO" id="GO:0003700">
    <property type="term" value="F:DNA-binding transcription factor activity"/>
    <property type="evidence" value="ECO:0007669"/>
    <property type="project" value="UniProtKB-UniRule"/>
</dbReference>
<dbReference type="InterPro" id="IPR037914">
    <property type="entry name" value="SpoVT-AbrB_sf"/>
</dbReference>
<evidence type="ECO:0000256" key="5">
    <source>
        <dbReference type="ARBA" id="ARBA00023125"/>
    </source>
</evidence>
<keyword evidence="2 7" id="KW-0963">Cytoplasm</keyword>
<evidence type="ECO:0000313" key="9">
    <source>
        <dbReference type="EMBL" id="TLU66718.1"/>
    </source>
</evidence>
<sequence>MFRGANKVTLDSKSRLTIPTKYRDVLYGDFSGKLICTVDIQNPCLLLYPLAEWEEVELKLSRLSSMVPQERLFQQVILGNATECELDKNGRFLISPVLREHANLDKASMLVGQFNKFEIWQEAKWQQHMQQGITSIQSGDFELTERLQDFSL</sequence>
<comment type="subunit">
    <text evidence="7">Forms oligomers.</text>
</comment>
<feature type="domain" description="SpoVT-AbrB" evidence="8">
    <location>
        <begin position="5"/>
        <end position="52"/>
    </location>
</feature>
<dbReference type="EMBL" id="VCBC01000004">
    <property type="protein sequence ID" value="TLU66718.1"/>
    <property type="molecule type" value="Genomic_DNA"/>
</dbReference>
<dbReference type="InterPro" id="IPR035644">
    <property type="entry name" value="MraZ_C"/>
</dbReference>
<dbReference type="AlphaFoldDB" id="A0A5R9IXQ9"/>
<dbReference type="PANTHER" id="PTHR34701">
    <property type="entry name" value="TRANSCRIPTIONAL REGULATOR MRAZ"/>
    <property type="match status" value="1"/>
</dbReference>
<dbReference type="PROSITE" id="PS51740">
    <property type="entry name" value="SPOVT_ABRB"/>
    <property type="match status" value="2"/>
</dbReference>
<keyword evidence="4 7" id="KW-0805">Transcription regulation</keyword>
<keyword evidence="3" id="KW-0677">Repeat</keyword>
<reference evidence="9 10" key="1">
    <citation type="submission" date="2019-05" db="EMBL/GenBank/DDBJ databases">
        <title>Genome sequences of Thalassotalea litorea 1K03283.</title>
        <authorList>
            <person name="Zhang D."/>
        </authorList>
    </citation>
    <scope>NUCLEOTIDE SEQUENCE [LARGE SCALE GENOMIC DNA]</scope>
    <source>
        <strain evidence="9 10">MCCC 1K03283</strain>
    </source>
</reference>
<dbReference type="GO" id="GO:0009295">
    <property type="term" value="C:nucleoid"/>
    <property type="evidence" value="ECO:0007669"/>
    <property type="project" value="UniProtKB-SubCell"/>
</dbReference>
<evidence type="ECO:0000259" key="8">
    <source>
        <dbReference type="PROSITE" id="PS51740"/>
    </source>
</evidence>
<organism evidence="9 10">
    <name type="scientific">Thalassotalea litorea</name>
    <dbReference type="NCBI Taxonomy" id="2020715"/>
    <lineage>
        <taxon>Bacteria</taxon>
        <taxon>Pseudomonadati</taxon>
        <taxon>Pseudomonadota</taxon>
        <taxon>Gammaproteobacteria</taxon>
        <taxon>Alteromonadales</taxon>
        <taxon>Colwelliaceae</taxon>
        <taxon>Thalassotalea</taxon>
    </lineage>
</organism>
<dbReference type="SUPFAM" id="SSF89447">
    <property type="entry name" value="AbrB/MazE/MraZ-like"/>
    <property type="match status" value="1"/>
</dbReference>
<evidence type="ECO:0000256" key="7">
    <source>
        <dbReference type="HAMAP-Rule" id="MF_01008"/>
    </source>
</evidence>
<dbReference type="GO" id="GO:0005737">
    <property type="term" value="C:cytoplasm"/>
    <property type="evidence" value="ECO:0007669"/>
    <property type="project" value="UniProtKB-UniRule"/>
</dbReference>
<name>A0A5R9IXQ9_9GAMM</name>
<evidence type="ECO:0000256" key="1">
    <source>
        <dbReference type="ARBA" id="ARBA00013860"/>
    </source>
</evidence>
<evidence type="ECO:0000256" key="3">
    <source>
        <dbReference type="ARBA" id="ARBA00022737"/>
    </source>
</evidence>
<proteinExistence type="inferred from homology"/>
<keyword evidence="5 7" id="KW-0238">DNA-binding</keyword>
<dbReference type="InterPro" id="IPR038619">
    <property type="entry name" value="MraZ_sf"/>
</dbReference>
<dbReference type="Pfam" id="PF02381">
    <property type="entry name" value="MraZ"/>
    <property type="match status" value="2"/>
</dbReference>
<evidence type="ECO:0000256" key="4">
    <source>
        <dbReference type="ARBA" id="ARBA00023015"/>
    </source>
</evidence>
<dbReference type="HAMAP" id="MF_01008">
    <property type="entry name" value="MraZ"/>
    <property type="match status" value="1"/>
</dbReference>
<keyword evidence="10" id="KW-1185">Reference proteome</keyword>
<evidence type="ECO:0000256" key="6">
    <source>
        <dbReference type="ARBA" id="ARBA00023163"/>
    </source>
</evidence>
<evidence type="ECO:0000313" key="10">
    <source>
        <dbReference type="Proteomes" id="UP000307790"/>
    </source>
</evidence>
<dbReference type="NCBIfam" id="TIGR00242">
    <property type="entry name" value="division/cell wall cluster transcriptional repressor MraZ"/>
    <property type="match status" value="1"/>
</dbReference>
<dbReference type="RefSeq" id="WP_138318783.1">
    <property type="nucleotide sequence ID" value="NZ_VCBC01000004.1"/>
</dbReference>
<dbReference type="InterPro" id="IPR035642">
    <property type="entry name" value="MraZ_N"/>
</dbReference>
<comment type="similarity">
    <text evidence="7">Belongs to the MraZ family.</text>
</comment>
<comment type="subcellular location">
    <subcellularLocation>
        <location evidence="7">Cytoplasm</location>
        <location evidence="7">Nucleoid</location>
    </subcellularLocation>
</comment>
<gene>
    <name evidence="7 9" type="primary">mraZ</name>
    <name evidence="9" type="ORF">FE810_04185</name>
</gene>
<feature type="domain" description="SpoVT-AbrB" evidence="8">
    <location>
        <begin position="81"/>
        <end position="124"/>
    </location>
</feature>
<protein>
    <recommendedName>
        <fullName evidence="1 7">Transcriptional regulator MraZ</fullName>
    </recommendedName>
</protein>
<keyword evidence="6 7" id="KW-0804">Transcription</keyword>
<dbReference type="PANTHER" id="PTHR34701:SF1">
    <property type="entry name" value="TRANSCRIPTIONAL REGULATOR MRAZ"/>
    <property type="match status" value="1"/>
</dbReference>